<dbReference type="Pfam" id="PF03372">
    <property type="entry name" value="Exo_endo_phos"/>
    <property type="match status" value="1"/>
</dbReference>
<dbReference type="AlphaFoldDB" id="A0A939B826"/>
<comment type="caution">
    <text evidence="11">The sequence shown here is derived from an EMBL/GenBank/DDBJ whole genome shotgun (WGS) entry which is preliminary data.</text>
</comment>
<dbReference type="SUPFAM" id="SSF56219">
    <property type="entry name" value="DNase I-like"/>
    <property type="match status" value="1"/>
</dbReference>
<evidence type="ECO:0000256" key="2">
    <source>
        <dbReference type="ARBA" id="ARBA00001946"/>
    </source>
</evidence>
<dbReference type="CDD" id="cd09084">
    <property type="entry name" value="EEP-2"/>
    <property type="match status" value="1"/>
</dbReference>
<evidence type="ECO:0000256" key="3">
    <source>
        <dbReference type="ARBA" id="ARBA00022722"/>
    </source>
</evidence>
<keyword evidence="9" id="KW-1133">Transmembrane helix</keyword>
<comment type="cofactor">
    <cofactor evidence="2">
        <name>Mg(2+)</name>
        <dbReference type="ChEBI" id="CHEBI:18420"/>
    </cofactor>
</comment>
<dbReference type="GO" id="GO:0046872">
    <property type="term" value="F:metal ion binding"/>
    <property type="evidence" value="ECO:0007669"/>
    <property type="project" value="UniProtKB-KW"/>
</dbReference>
<feature type="transmembrane region" description="Helical" evidence="9">
    <location>
        <begin position="41"/>
        <end position="62"/>
    </location>
</feature>
<reference evidence="11" key="1">
    <citation type="submission" date="2020-08" db="EMBL/GenBank/DDBJ databases">
        <authorList>
            <person name="Cejkova D."/>
            <person name="Kubasova T."/>
            <person name="Jahodarova E."/>
            <person name="Rychlik I."/>
        </authorList>
    </citation>
    <scope>NUCLEOTIDE SEQUENCE</scope>
    <source>
        <strain evidence="11">An824</strain>
    </source>
</reference>
<keyword evidence="6" id="KW-0378">Hydrolase</keyword>
<evidence type="ECO:0000256" key="4">
    <source>
        <dbReference type="ARBA" id="ARBA00022723"/>
    </source>
</evidence>
<reference evidence="11" key="2">
    <citation type="journal article" date="2021" name="Sci. Rep.">
        <title>The distribution of antibiotic resistance genes in chicken gut microbiota commensals.</title>
        <authorList>
            <person name="Juricova H."/>
            <person name="Matiasovicova J."/>
            <person name="Kubasova T."/>
            <person name="Cejkova D."/>
            <person name="Rychlik I."/>
        </authorList>
    </citation>
    <scope>NUCLEOTIDE SEQUENCE</scope>
    <source>
        <strain evidence="11">An824</strain>
    </source>
</reference>
<name>A0A939B826_9BACT</name>
<keyword evidence="11" id="KW-0255">Endonuclease</keyword>
<dbReference type="EMBL" id="JACJJG010000044">
    <property type="protein sequence ID" value="MBM6673963.1"/>
    <property type="molecule type" value="Genomic_DNA"/>
</dbReference>
<accession>A0A939B826</accession>
<evidence type="ECO:0000256" key="6">
    <source>
        <dbReference type="ARBA" id="ARBA00022801"/>
    </source>
</evidence>
<keyword evidence="3" id="KW-0540">Nuclease</keyword>
<dbReference type="InterPro" id="IPR005135">
    <property type="entry name" value="Endo/exonuclease/phosphatase"/>
</dbReference>
<keyword evidence="12" id="KW-1185">Reference proteome</keyword>
<keyword evidence="9" id="KW-0472">Membrane</keyword>
<sequence length="365" mass="40469">MIRKIKNITLQVLAGANVVTVATMLLIGYSDRINPVEHSFWANVGLAFPVFLAVNVCFMFFFLFVKKKYALISFAGLLAGYSPIRTYWPLNISRDVPAGAIKVLSYNVHGFVADNPPEDTPNPILDYIINSDADIVCLQEARLNDAILDGVKGVYDYCDSVIHPGRGDCLVLMSKHPILSKDRIEYKSGGNLSAAFVVKIGDDTVTVVNNHFESTGISLADRAGFKKMVKGDSNKDTIKAESRRLAEALGKSVRIRAPQVDAVAKYVRESKGSVILCGDFNDSPISYAHRTLAKLLTDCYVASGNGPGISYHHNAIYVRIDNIMCSEDWRPYKCKVDRSISYSDHYPIYCWLKKHVKGENDGQNE</sequence>
<keyword evidence="8" id="KW-0234">DNA repair</keyword>
<proteinExistence type="predicted"/>
<evidence type="ECO:0000313" key="12">
    <source>
        <dbReference type="Proteomes" id="UP000706891"/>
    </source>
</evidence>
<dbReference type="Gene3D" id="3.60.10.10">
    <property type="entry name" value="Endonuclease/exonuclease/phosphatase"/>
    <property type="match status" value="1"/>
</dbReference>
<evidence type="ECO:0000256" key="7">
    <source>
        <dbReference type="ARBA" id="ARBA00022842"/>
    </source>
</evidence>
<comment type="cofactor">
    <cofactor evidence="1">
        <name>Mn(2+)</name>
        <dbReference type="ChEBI" id="CHEBI:29035"/>
    </cofactor>
</comment>
<dbReference type="InterPro" id="IPR036691">
    <property type="entry name" value="Endo/exonu/phosph_ase_sf"/>
</dbReference>
<dbReference type="PANTHER" id="PTHR15822:SF4">
    <property type="entry name" value="TYROSYL-DNA PHOSPHODIESTERASE 2"/>
    <property type="match status" value="1"/>
</dbReference>
<keyword evidence="5" id="KW-0227">DNA damage</keyword>
<dbReference type="GO" id="GO:0004519">
    <property type="term" value="F:endonuclease activity"/>
    <property type="evidence" value="ECO:0007669"/>
    <property type="project" value="UniProtKB-KW"/>
</dbReference>
<evidence type="ECO:0000256" key="5">
    <source>
        <dbReference type="ARBA" id="ARBA00022763"/>
    </source>
</evidence>
<organism evidence="11 12">
    <name type="scientific">Marseilla massiliensis</name>
    <dbReference type="NCBI Taxonomy" id="1841864"/>
    <lineage>
        <taxon>Bacteria</taxon>
        <taxon>Pseudomonadati</taxon>
        <taxon>Bacteroidota</taxon>
        <taxon>Bacteroidia</taxon>
        <taxon>Bacteroidales</taxon>
        <taxon>Prevotellaceae</taxon>
        <taxon>Marseilla</taxon>
    </lineage>
</organism>
<dbReference type="GO" id="GO:0016787">
    <property type="term" value="F:hydrolase activity"/>
    <property type="evidence" value="ECO:0007669"/>
    <property type="project" value="UniProtKB-KW"/>
</dbReference>
<keyword evidence="9" id="KW-0812">Transmembrane</keyword>
<feature type="transmembrane region" description="Helical" evidence="9">
    <location>
        <begin position="12"/>
        <end position="29"/>
    </location>
</feature>
<dbReference type="PANTHER" id="PTHR15822">
    <property type="entry name" value="TRAF AND TNF RECEPTOR-ASSOCIATED PROTEIN"/>
    <property type="match status" value="1"/>
</dbReference>
<protein>
    <submittedName>
        <fullName evidence="11">Endonuclease/exonuclease/phosphatase family protein</fullName>
    </submittedName>
</protein>
<feature type="transmembrane region" description="Helical" evidence="9">
    <location>
        <begin position="69"/>
        <end position="88"/>
    </location>
</feature>
<evidence type="ECO:0000313" key="11">
    <source>
        <dbReference type="EMBL" id="MBM6673963.1"/>
    </source>
</evidence>
<dbReference type="GO" id="GO:0006281">
    <property type="term" value="P:DNA repair"/>
    <property type="evidence" value="ECO:0007669"/>
    <property type="project" value="UniProtKB-KW"/>
</dbReference>
<feature type="domain" description="Endonuclease/exonuclease/phosphatase" evidence="10">
    <location>
        <begin position="104"/>
        <end position="345"/>
    </location>
</feature>
<gene>
    <name evidence="11" type="ORF">H6A34_08760</name>
</gene>
<evidence type="ECO:0000256" key="9">
    <source>
        <dbReference type="SAM" id="Phobius"/>
    </source>
</evidence>
<dbReference type="RefSeq" id="WP_205104955.1">
    <property type="nucleotide sequence ID" value="NZ_JACJJG010000044.1"/>
</dbReference>
<dbReference type="Proteomes" id="UP000706891">
    <property type="component" value="Unassembled WGS sequence"/>
</dbReference>
<dbReference type="InterPro" id="IPR051547">
    <property type="entry name" value="TDP2-like"/>
</dbReference>
<keyword evidence="7" id="KW-0460">Magnesium</keyword>
<keyword evidence="4" id="KW-0479">Metal-binding</keyword>
<evidence type="ECO:0000256" key="8">
    <source>
        <dbReference type="ARBA" id="ARBA00023204"/>
    </source>
</evidence>
<evidence type="ECO:0000259" key="10">
    <source>
        <dbReference type="Pfam" id="PF03372"/>
    </source>
</evidence>
<evidence type="ECO:0000256" key="1">
    <source>
        <dbReference type="ARBA" id="ARBA00001936"/>
    </source>
</evidence>